<evidence type="ECO:0000256" key="16">
    <source>
        <dbReference type="SAM" id="MobiDB-lite"/>
    </source>
</evidence>
<dbReference type="FunFam" id="2.60.40.420:FF:000001">
    <property type="entry name" value="Cytochrome c oxidase subunit 2"/>
    <property type="match status" value="1"/>
</dbReference>
<accession>A0A9D5BEB3</accession>
<dbReference type="InterPro" id="IPR008972">
    <property type="entry name" value="Cupredoxin"/>
</dbReference>
<feature type="compositionally biased region" description="Low complexity" evidence="16">
    <location>
        <begin position="649"/>
        <end position="660"/>
    </location>
</feature>
<evidence type="ECO:0000256" key="1">
    <source>
        <dbReference type="ARBA" id="ARBA00001935"/>
    </source>
</evidence>
<keyword evidence="10" id="KW-0249">Electron transport</keyword>
<evidence type="ECO:0000256" key="9">
    <source>
        <dbReference type="ARBA" id="ARBA00022967"/>
    </source>
</evidence>
<evidence type="ECO:0000259" key="17">
    <source>
        <dbReference type="PROSITE" id="PS50857"/>
    </source>
</evidence>
<dbReference type="Pfam" id="PF26057">
    <property type="entry name" value="DUF8018"/>
    <property type="match status" value="1"/>
</dbReference>
<dbReference type="PROSITE" id="PS50857">
    <property type="entry name" value="COX2_CUA"/>
    <property type="match status" value="1"/>
</dbReference>
<evidence type="ECO:0000256" key="11">
    <source>
        <dbReference type="ARBA" id="ARBA00022989"/>
    </source>
</evidence>
<dbReference type="EMBL" id="JAMSHJ010000001">
    <property type="protein sequence ID" value="KAI5441246.1"/>
    <property type="molecule type" value="Genomic_DNA"/>
</dbReference>
<evidence type="ECO:0000256" key="15">
    <source>
        <dbReference type="ARBA" id="ARBA00049512"/>
    </source>
</evidence>
<keyword evidence="6" id="KW-0679">Respiratory chain</keyword>
<dbReference type="Gramene" id="Psat01G0063200-T1">
    <property type="protein sequence ID" value="KAI5441246.1"/>
    <property type="gene ID" value="KIW84_010632"/>
</dbReference>
<evidence type="ECO:0000313" key="19">
    <source>
        <dbReference type="Proteomes" id="UP001058974"/>
    </source>
</evidence>
<evidence type="ECO:0000256" key="2">
    <source>
        <dbReference type="ARBA" id="ARBA00004141"/>
    </source>
</evidence>
<evidence type="ECO:0000256" key="13">
    <source>
        <dbReference type="ARBA" id="ARBA00023136"/>
    </source>
</evidence>
<dbReference type="PRINTS" id="PR01166">
    <property type="entry name" value="CYCOXIDASEII"/>
</dbReference>
<dbReference type="InterPro" id="IPR002429">
    <property type="entry name" value="CcO_II-like_C"/>
</dbReference>
<dbReference type="PANTHER" id="PTHR22888">
    <property type="entry name" value="CYTOCHROME C OXIDASE, SUBUNIT II"/>
    <property type="match status" value="1"/>
</dbReference>
<protein>
    <recommendedName>
        <fullName evidence="4">cytochrome-c oxidase</fullName>
        <ecNumber evidence="4">7.1.1.9</ecNumber>
    </recommendedName>
    <alternativeName>
        <fullName evidence="14">Cytochrome c oxidase polypeptide II</fullName>
    </alternativeName>
</protein>
<name>A0A9D5BEB3_PEA</name>
<dbReference type="PANTHER" id="PTHR22888:SF9">
    <property type="entry name" value="CYTOCHROME C OXIDASE SUBUNIT 2"/>
    <property type="match status" value="1"/>
</dbReference>
<dbReference type="Proteomes" id="UP001058974">
    <property type="component" value="Chromosome 1"/>
</dbReference>
<evidence type="ECO:0000256" key="14">
    <source>
        <dbReference type="ARBA" id="ARBA00031389"/>
    </source>
</evidence>
<dbReference type="Gene3D" id="2.60.40.420">
    <property type="entry name" value="Cupredoxins - blue copper proteins"/>
    <property type="match status" value="1"/>
</dbReference>
<keyword evidence="5" id="KW-0813">Transport</keyword>
<evidence type="ECO:0000256" key="8">
    <source>
        <dbReference type="ARBA" id="ARBA00022723"/>
    </source>
</evidence>
<comment type="caution">
    <text evidence="18">The sequence shown here is derived from an EMBL/GenBank/DDBJ whole genome shotgun (WGS) entry which is preliminary data.</text>
</comment>
<dbReference type="GO" id="GO:0042773">
    <property type="term" value="P:ATP synthesis coupled electron transport"/>
    <property type="evidence" value="ECO:0007669"/>
    <property type="project" value="TreeGrafter"/>
</dbReference>
<proteinExistence type="inferred from homology"/>
<feature type="domain" description="Cytochrome oxidase subunit II copper A binding" evidence="17">
    <location>
        <begin position="7"/>
        <end position="145"/>
    </location>
</feature>
<dbReference type="CDD" id="cd13912">
    <property type="entry name" value="CcO_II_C"/>
    <property type="match status" value="1"/>
</dbReference>
<comment type="similarity">
    <text evidence="3">Belongs to the cytochrome c oxidase subunit 2 family.</text>
</comment>
<keyword evidence="11" id="KW-1133">Transmembrane helix</keyword>
<dbReference type="SUPFAM" id="SSF49503">
    <property type="entry name" value="Cupredoxins"/>
    <property type="match status" value="1"/>
</dbReference>
<gene>
    <name evidence="18" type="ORF">KIW84_010632</name>
</gene>
<dbReference type="InterPro" id="IPR058331">
    <property type="entry name" value="DUF8018"/>
</dbReference>
<dbReference type="InterPro" id="IPR045187">
    <property type="entry name" value="CcO_II"/>
</dbReference>
<dbReference type="Pfam" id="PF00116">
    <property type="entry name" value="COX2"/>
    <property type="match status" value="1"/>
</dbReference>
<dbReference type="InterPro" id="IPR034210">
    <property type="entry name" value="CcO_II_C"/>
</dbReference>
<comment type="subcellular location">
    <subcellularLocation>
        <location evidence="2">Membrane</location>
        <topology evidence="2">Multi-pass membrane protein</topology>
    </subcellularLocation>
</comment>
<evidence type="ECO:0000256" key="7">
    <source>
        <dbReference type="ARBA" id="ARBA00022692"/>
    </source>
</evidence>
<evidence type="ECO:0000256" key="12">
    <source>
        <dbReference type="ARBA" id="ARBA00023008"/>
    </source>
</evidence>
<dbReference type="AlphaFoldDB" id="A0A9D5BEB3"/>
<evidence type="ECO:0000313" key="18">
    <source>
        <dbReference type="EMBL" id="KAI5441246.1"/>
    </source>
</evidence>
<keyword evidence="9" id="KW-1278">Translocase</keyword>
<evidence type="ECO:0000256" key="10">
    <source>
        <dbReference type="ARBA" id="ARBA00022982"/>
    </source>
</evidence>
<dbReference type="GO" id="GO:0005507">
    <property type="term" value="F:copper ion binding"/>
    <property type="evidence" value="ECO:0007669"/>
    <property type="project" value="InterPro"/>
</dbReference>
<comment type="catalytic activity">
    <reaction evidence="15">
        <text>4 Fe(II)-[cytochrome c] + O2 + 8 H(+)(in) = 4 Fe(III)-[cytochrome c] + 2 H2O + 4 H(+)(out)</text>
        <dbReference type="Rhea" id="RHEA:11436"/>
        <dbReference type="Rhea" id="RHEA-COMP:10350"/>
        <dbReference type="Rhea" id="RHEA-COMP:14399"/>
        <dbReference type="ChEBI" id="CHEBI:15377"/>
        <dbReference type="ChEBI" id="CHEBI:15378"/>
        <dbReference type="ChEBI" id="CHEBI:15379"/>
        <dbReference type="ChEBI" id="CHEBI:29033"/>
        <dbReference type="ChEBI" id="CHEBI:29034"/>
        <dbReference type="EC" id="7.1.1.9"/>
    </reaction>
    <physiologicalReaction direction="left-to-right" evidence="15">
        <dbReference type="Rhea" id="RHEA:11437"/>
    </physiologicalReaction>
</comment>
<reference evidence="18 19" key="1">
    <citation type="journal article" date="2022" name="Nat. Genet.">
        <title>Improved pea reference genome and pan-genome highlight genomic features and evolutionary characteristics.</title>
        <authorList>
            <person name="Yang T."/>
            <person name="Liu R."/>
            <person name="Luo Y."/>
            <person name="Hu S."/>
            <person name="Wang D."/>
            <person name="Wang C."/>
            <person name="Pandey M.K."/>
            <person name="Ge S."/>
            <person name="Xu Q."/>
            <person name="Li N."/>
            <person name="Li G."/>
            <person name="Huang Y."/>
            <person name="Saxena R.K."/>
            <person name="Ji Y."/>
            <person name="Li M."/>
            <person name="Yan X."/>
            <person name="He Y."/>
            <person name="Liu Y."/>
            <person name="Wang X."/>
            <person name="Xiang C."/>
            <person name="Varshney R.K."/>
            <person name="Ding H."/>
            <person name="Gao S."/>
            <person name="Zong X."/>
        </authorList>
    </citation>
    <scope>NUCLEOTIDE SEQUENCE [LARGE SCALE GENOMIC DNA]</scope>
    <source>
        <strain evidence="18 19">cv. Zhongwan 6</strain>
    </source>
</reference>
<evidence type="ECO:0000256" key="3">
    <source>
        <dbReference type="ARBA" id="ARBA00007866"/>
    </source>
</evidence>
<feature type="region of interest" description="Disordered" evidence="16">
    <location>
        <begin position="644"/>
        <end position="667"/>
    </location>
</feature>
<comment type="cofactor">
    <cofactor evidence="1">
        <name>Cu cation</name>
        <dbReference type="ChEBI" id="CHEBI:23378"/>
    </cofactor>
</comment>
<keyword evidence="19" id="KW-1185">Reference proteome</keyword>
<keyword evidence="8" id="KW-0479">Metal-binding</keyword>
<evidence type="ECO:0000256" key="4">
    <source>
        <dbReference type="ARBA" id="ARBA00012949"/>
    </source>
</evidence>
<dbReference type="EC" id="7.1.1.9" evidence="4"/>
<sequence>MDEVVVDPAMTIKAIGHQWYRTYEYSHYNSSDEQSLTFDSYTIPEDDLELGQSRLLEVDNRVVVPAKTHLRIIVTPADVPHSWVVPSLGVKCDVVPGRLNQISISVQRERVYYGQCSEICGTNHAFTPIVVEVVPSKDYGSRLLCSELKKGSKGCRSTALAASCPVASDSAGSPSKQRAGAPTVPAPASTLAPFGLEDHQVLSFVDSGLESTLALPDAVAAYTDALYPYFQWFSWGASLLTYLLPPVRRLTLPGLACLVREKRESANMLTPVMGVAASETGKAAICPILPSLFPLEEKITPKCSRDLIYDTTTPMIEGADTSTQAAKAVWFQPPTPKGPKKGSKFWSISRARKRCAGSFSFNGGMLTRFALASTGSTTTYIKKKHQRFNSSWVVRAERRSSSKLQVLSYSILFLSTLELLAFLSSRLRRSPRSGSSYDFFLLGLLAKDKEPQPLRVGHRWLRRKNPGSTRLTSRSLEAHCRGRAMSGSGQEMSLLRPPSCWLAQALVVVSLSSPTVYTRYELDLNGDQSKKGPFPFLLCFEPLPGMVVGGIRKLLLSLRSYGRTLGAGIKRAYSSAPPPASLFSSNRSYSVGRRACRAKGSIRLSGGAAFTAYCTDGGVSIGNGMMPHGAAESTNSDLFTYTSDLVEDSGSSGRSRSTSTVNQPLPGEQAMPPALPVMQEAANQAAPVPYPYPHDEILGGDSVESIQRRLLGGSPSPSAHLIQMARIQAEDLFEVKVDICQVMAGLHPGGDWMGRGARALDNPRTFTGEDSLENLSRLRDGVVSEDATTITTLKQRMLWRRSDGDTESHA</sequence>
<keyword evidence="13" id="KW-0472">Membrane</keyword>
<keyword evidence="7" id="KW-0812">Transmembrane</keyword>
<organism evidence="18 19">
    <name type="scientific">Pisum sativum</name>
    <name type="common">Garden pea</name>
    <name type="synonym">Lathyrus oleraceus</name>
    <dbReference type="NCBI Taxonomy" id="3888"/>
    <lineage>
        <taxon>Eukaryota</taxon>
        <taxon>Viridiplantae</taxon>
        <taxon>Streptophyta</taxon>
        <taxon>Embryophyta</taxon>
        <taxon>Tracheophyta</taxon>
        <taxon>Spermatophyta</taxon>
        <taxon>Magnoliopsida</taxon>
        <taxon>eudicotyledons</taxon>
        <taxon>Gunneridae</taxon>
        <taxon>Pentapetalae</taxon>
        <taxon>rosids</taxon>
        <taxon>fabids</taxon>
        <taxon>Fabales</taxon>
        <taxon>Fabaceae</taxon>
        <taxon>Papilionoideae</taxon>
        <taxon>50 kb inversion clade</taxon>
        <taxon>NPAAA clade</taxon>
        <taxon>Hologalegina</taxon>
        <taxon>IRL clade</taxon>
        <taxon>Fabeae</taxon>
        <taxon>Lathyrus</taxon>
    </lineage>
</organism>
<evidence type="ECO:0000256" key="6">
    <source>
        <dbReference type="ARBA" id="ARBA00022660"/>
    </source>
</evidence>
<dbReference type="GO" id="GO:0016020">
    <property type="term" value="C:membrane"/>
    <property type="evidence" value="ECO:0007669"/>
    <property type="project" value="UniProtKB-SubCell"/>
</dbReference>
<dbReference type="GO" id="GO:0004129">
    <property type="term" value="F:cytochrome-c oxidase activity"/>
    <property type="evidence" value="ECO:0007669"/>
    <property type="project" value="UniProtKB-EC"/>
</dbReference>
<evidence type="ECO:0000256" key="5">
    <source>
        <dbReference type="ARBA" id="ARBA00022448"/>
    </source>
</evidence>
<keyword evidence="12" id="KW-0186">Copper</keyword>